<evidence type="ECO:0000313" key="1">
    <source>
        <dbReference type="EMBL" id="EWM30656.1"/>
    </source>
</evidence>
<evidence type="ECO:0000313" key="2">
    <source>
        <dbReference type="Proteomes" id="UP000019335"/>
    </source>
</evidence>
<organism evidence="1 2">
    <name type="scientific">Nannochloropsis gaditana</name>
    <dbReference type="NCBI Taxonomy" id="72520"/>
    <lineage>
        <taxon>Eukaryota</taxon>
        <taxon>Sar</taxon>
        <taxon>Stramenopiles</taxon>
        <taxon>Ochrophyta</taxon>
        <taxon>Eustigmatophyceae</taxon>
        <taxon>Eustigmatales</taxon>
        <taxon>Monodopsidaceae</taxon>
        <taxon>Nannochloropsis</taxon>
    </lineage>
</organism>
<sequence>MLRVVCRYVEHSFGEAQTLKYLPNRFSHKIQATTSLHAAFVTQTWELLVMFFASHSKSVERYSISWWLSFVAPAAHVAVALPQVLRHQASDRKIKRCESIRAHILKSKFIIFVRLLLL</sequence>
<dbReference type="AlphaFoldDB" id="W7UCZ3"/>
<comment type="caution">
    <text evidence="1">The sequence shown here is derived from an EMBL/GenBank/DDBJ whole genome shotgun (WGS) entry which is preliminary data.</text>
</comment>
<accession>W7UCZ3</accession>
<name>W7UCZ3_9STRA</name>
<proteinExistence type="predicted"/>
<dbReference type="Proteomes" id="UP000019335">
    <property type="component" value="Chromosome 1"/>
</dbReference>
<reference evidence="1 2" key="1">
    <citation type="journal article" date="2014" name="Mol. Plant">
        <title>Chromosome Scale Genome Assembly and Transcriptome Profiling of Nannochloropsis gaditana in Nitrogen Depletion.</title>
        <authorList>
            <person name="Corteggiani Carpinelli E."/>
            <person name="Telatin A."/>
            <person name="Vitulo N."/>
            <person name="Forcato C."/>
            <person name="D'Angelo M."/>
            <person name="Schiavon R."/>
            <person name="Vezzi A."/>
            <person name="Giacometti G.M."/>
            <person name="Morosinotto T."/>
            <person name="Valle G."/>
        </authorList>
    </citation>
    <scope>NUCLEOTIDE SEQUENCE [LARGE SCALE GENOMIC DNA]</scope>
    <source>
        <strain evidence="1 2">B-31</strain>
    </source>
</reference>
<keyword evidence="2" id="KW-1185">Reference proteome</keyword>
<dbReference type="EMBL" id="AZIL01000002">
    <property type="protein sequence ID" value="EWM30656.1"/>
    <property type="molecule type" value="Genomic_DNA"/>
</dbReference>
<protein>
    <submittedName>
        <fullName evidence="1">Uncharacterized protein</fullName>
    </submittedName>
</protein>
<gene>
    <name evidence="1" type="ORF">Naga_101628g2</name>
</gene>